<dbReference type="SUPFAM" id="SSF57625">
    <property type="entry name" value="Invertebrate chitin-binding proteins"/>
    <property type="match status" value="1"/>
</dbReference>
<dbReference type="Gene3D" id="2.170.140.10">
    <property type="entry name" value="Chitin binding domain"/>
    <property type="match status" value="1"/>
</dbReference>
<name>A0A914Z7P6_9BILA</name>
<dbReference type="SMART" id="SM00494">
    <property type="entry name" value="ChtBD2"/>
    <property type="match status" value="1"/>
</dbReference>
<dbReference type="GO" id="GO:0004568">
    <property type="term" value="F:chitinase activity"/>
    <property type="evidence" value="ECO:0007669"/>
    <property type="project" value="TreeGrafter"/>
</dbReference>
<dbReference type="Proteomes" id="UP000887577">
    <property type="component" value="Unplaced"/>
</dbReference>
<dbReference type="InterPro" id="IPR011583">
    <property type="entry name" value="Chitinase_II/V-like_cat"/>
</dbReference>
<dbReference type="GO" id="GO:0005576">
    <property type="term" value="C:extracellular region"/>
    <property type="evidence" value="ECO:0007669"/>
    <property type="project" value="InterPro"/>
</dbReference>
<dbReference type="GO" id="GO:0005975">
    <property type="term" value="P:carbohydrate metabolic process"/>
    <property type="evidence" value="ECO:0007669"/>
    <property type="project" value="InterPro"/>
</dbReference>
<evidence type="ECO:0000256" key="3">
    <source>
        <dbReference type="ARBA" id="ARBA00022801"/>
    </source>
</evidence>
<evidence type="ECO:0000259" key="9">
    <source>
        <dbReference type="PROSITE" id="PS51910"/>
    </source>
</evidence>
<dbReference type="WBParaSite" id="PSU_v2.g8712.t1">
    <property type="protein sequence ID" value="PSU_v2.g8712.t1"/>
    <property type="gene ID" value="PSU_v2.g8712"/>
</dbReference>
<dbReference type="PROSITE" id="PS50940">
    <property type="entry name" value="CHIT_BIND_II"/>
    <property type="match status" value="1"/>
</dbReference>
<reference evidence="11" key="1">
    <citation type="submission" date="2022-11" db="UniProtKB">
        <authorList>
            <consortium name="WormBaseParasite"/>
        </authorList>
    </citation>
    <scope>IDENTIFICATION</scope>
</reference>
<dbReference type="InterPro" id="IPR001223">
    <property type="entry name" value="Glyco_hydro18_cat"/>
</dbReference>
<feature type="domain" description="GH18" evidence="9">
    <location>
        <begin position="1"/>
        <end position="266"/>
    </location>
</feature>
<accession>A0A914Z7P6</accession>
<dbReference type="Pfam" id="PF01607">
    <property type="entry name" value="CBM_14"/>
    <property type="match status" value="1"/>
</dbReference>
<evidence type="ECO:0000256" key="4">
    <source>
        <dbReference type="ARBA" id="ARBA00023157"/>
    </source>
</evidence>
<dbReference type="InterPro" id="IPR017853">
    <property type="entry name" value="GH"/>
</dbReference>
<keyword evidence="5 6" id="KW-0326">Glycosidase</keyword>
<evidence type="ECO:0000256" key="7">
    <source>
        <dbReference type="SAM" id="MobiDB-lite"/>
    </source>
</evidence>
<sequence length="348" mass="38747">MASNEENRKKFAKSAIDFINKYYFDGIDIDWEYPESGDKENFAKLLKASFFVDLKAVSNKKLVTIATASDSVKINAGYDVSEIAKSVDFVNVMTYDFHGSWEQKTGQNSPLFAPSGDSTKFNTADAMKYWAENGMPSEKLIVGIATYGRGWILNDPNDTKCGAPGSAAPGRQYTNAAGMAAYYEICKMDGIRKWDDTQKVPYILKDNLWYGYDDIQSINGKMNWLKENGFGGAFIWALDMDDFKGICSDGKKYPLLNAIKNGLEGKEITTIPSKPENTGETKPPKIKTTTPKSDITISDNNKNDFACPSSNGLFRDPKNCSKFYQCSNGTPFSMNCPTGLNWNDNIKY</sequence>
<dbReference type="GO" id="GO:0006032">
    <property type="term" value="P:chitin catabolic process"/>
    <property type="evidence" value="ECO:0007669"/>
    <property type="project" value="TreeGrafter"/>
</dbReference>
<dbReference type="SMART" id="SM00636">
    <property type="entry name" value="Glyco_18"/>
    <property type="match status" value="1"/>
</dbReference>
<dbReference type="PANTHER" id="PTHR11177">
    <property type="entry name" value="CHITINASE"/>
    <property type="match status" value="1"/>
</dbReference>
<evidence type="ECO:0000313" key="10">
    <source>
        <dbReference type="Proteomes" id="UP000887577"/>
    </source>
</evidence>
<dbReference type="SUPFAM" id="SSF54556">
    <property type="entry name" value="Chitinase insertion domain"/>
    <property type="match status" value="1"/>
</dbReference>
<dbReference type="Gene3D" id="3.10.50.10">
    <property type="match status" value="1"/>
</dbReference>
<dbReference type="PROSITE" id="PS01095">
    <property type="entry name" value="GH18_1"/>
    <property type="match status" value="1"/>
</dbReference>
<evidence type="ECO:0000256" key="6">
    <source>
        <dbReference type="RuleBase" id="RU000489"/>
    </source>
</evidence>
<dbReference type="PROSITE" id="PS51910">
    <property type="entry name" value="GH18_2"/>
    <property type="match status" value="1"/>
</dbReference>
<dbReference type="SUPFAM" id="SSF51445">
    <property type="entry name" value="(Trans)glycosidases"/>
    <property type="match status" value="1"/>
</dbReference>
<evidence type="ECO:0000313" key="11">
    <source>
        <dbReference type="WBParaSite" id="PSU_v2.g8712.t1"/>
    </source>
</evidence>
<dbReference type="Pfam" id="PF00704">
    <property type="entry name" value="Glyco_hydro_18"/>
    <property type="match status" value="1"/>
</dbReference>
<evidence type="ECO:0000256" key="1">
    <source>
        <dbReference type="ARBA" id="ARBA00009121"/>
    </source>
</evidence>
<keyword evidence="4" id="KW-1015">Disulfide bond</keyword>
<protein>
    <submittedName>
        <fullName evidence="11">Chitinase</fullName>
    </submittedName>
</protein>
<dbReference type="InterPro" id="IPR036508">
    <property type="entry name" value="Chitin-bd_dom_sf"/>
</dbReference>
<keyword evidence="10" id="KW-1185">Reference proteome</keyword>
<evidence type="ECO:0000256" key="5">
    <source>
        <dbReference type="ARBA" id="ARBA00023295"/>
    </source>
</evidence>
<dbReference type="Gene3D" id="3.20.20.80">
    <property type="entry name" value="Glycosidases"/>
    <property type="match status" value="1"/>
</dbReference>
<organism evidence="10 11">
    <name type="scientific">Panagrolaimus superbus</name>
    <dbReference type="NCBI Taxonomy" id="310955"/>
    <lineage>
        <taxon>Eukaryota</taxon>
        <taxon>Metazoa</taxon>
        <taxon>Ecdysozoa</taxon>
        <taxon>Nematoda</taxon>
        <taxon>Chromadorea</taxon>
        <taxon>Rhabditida</taxon>
        <taxon>Tylenchina</taxon>
        <taxon>Panagrolaimomorpha</taxon>
        <taxon>Panagrolaimoidea</taxon>
        <taxon>Panagrolaimidae</taxon>
        <taxon>Panagrolaimus</taxon>
    </lineage>
</organism>
<evidence type="ECO:0000259" key="8">
    <source>
        <dbReference type="PROSITE" id="PS50940"/>
    </source>
</evidence>
<dbReference type="InterPro" id="IPR001579">
    <property type="entry name" value="Glyco_hydro_18_chit_AS"/>
</dbReference>
<dbReference type="FunFam" id="3.10.50.10:FF:000001">
    <property type="entry name" value="Chitinase 3-like 1"/>
    <property type="match status" value="1"/>
</dbReference>
<dbReference type="InterPro" id="IPR002557">
    <property type="entry name" value="Chitin-bd_dom"/>
</dbReference>
<comment type="similarity">
    <text evidence="1">Belongs to the glycosyl hydrolase 18 family. Chitinase class II subfamily.</text>
</comment>
<keyword evidence="3 6" id="KW-0378">Hydrolase</keyword>
<proteinExistence type="inferred from homology"/>
<dbReference type="PANTHER" id="PTHR11177:SF400">
    <property type="entry name" value="ENDOCHITINASE-RELATED"/>
    <property type="match status" value="1"/>
</dbReference>
<dbReference type="InterPro" id="IPR050314">
    <property type="entry name" value="Glycosyl_Hydrlase_18"/>
</dbReference>
<dbReference type="GO" id="GO:0008061">
    <property type="term" value="F:chitin binding"/>
    <property type="evidence" value="ECO:0007669"/>
    <property type="project" value="UniProtKB-KW"/>
</dbReference>
<dbReference type="InterPro" id="IPR029070">
    <property type="entry name" value="Chitinase_insertion_sf"/>
</dbReference>
<keyword evidence="2" id="KW-0147">Chitin-binding</keyword>
<feature type="region of interest" description="Disordered" evidence="7">
    <location>
        <begin position="270"/>
        <end position="294"/>
    </location>
</feature>
<dbReference type="AlphaFoldDB" id="A0A914Z7P6"/>
<evidence type="ECO:0000256" key="2">
    <source>
        <dbReference type="ARBA" id="ARBA00022669"/>
    </source>
</evidence>
<feature type="domain" description="Chitin-binding type-2" evidence="8">
    <location>
        <begin position="304"/>
        <end position="348"/>
    </location>
</feature>